<name>A0A7K1SB95_9BACT</name>
<reference evidence="2 3" key="1">
    <citation type="submission" date="2019-12" db="EMBL/GenBank/DDBJ databases">
        <title>Spirosoma sp. HMF4905 genome sequencing and assembly.</title>
        <authorList>
            <person name="Kang H."/>
            <person name="Cha I."/>
            <person name="Kim H."/>
            <person name="Joh K."/>
        </authorList>
    </citation>
    <scope>NUCLEOTIDE SEQUENCE [LARGE SCALE GENOMIC DNA]</scope>
    <source>
        <strain evidence="2 3">HMF4905</strain>
    </source>
</reference>
<sequence length="371" mass="42363">MSILKSTFLSLFCLCLPLLAPAQVMSDPVAQQTIVKALDDIYNLEFAEADDLIRQLQTRYPQHPIAFILRATQLDIQNLPLVENKAATAQFEQTVGQALQLSKRMLAKNEEDPEAVFFMLTCHSYMAALYNNQGESLKAVGESKKAYNYLRDGIKLMDKNPDFYFTTGLYNYYVERYPIDHPIVKPFMFFFADGDIALGIKQMDTSTRKAIFMRPVANYYLAHLLMKHETNPARATIYTKYLVDKYPNNPLFAMTYAESLLLSGRYAEARPYVQRLKQMPNKLVPLAFNTFTGMLAELADKDDKEATEAYQTALKLPSNDAYTKEYRAFAYAGLARIAARANDRNQARVYYKKALAVGEYKSLIREAKAYK</sequence>
<gene>
    <name evidence="2" type="ORF">GO755_13500</name>
</gene>
<evidence type="ECO:0000313" key="2">
    <source>
        <dbReference type="EMBL" id="MVM31050.1"/>
    </source>
</evidence>
<proteinExistence type="predicted"/>
<keyword evidence="1" id="KW-0732">Signal</keyword>
<comment type="caution">
    <text evidence="2">The sequence shown here is derived from an EMBL/GenBank/DDBJ whole genome shotgun (WGS) entry which is preliminary data.</text>
</comment>
<dbReference type="InterPro" id="IPR011990">
    <property type="entry name" value="TPR-like_helical_dom_sf"/>
</dbReference>
<accession>A0A7K1SB95</accession>
<feature type="chain" id="PRO_5029584741" description="Tetratricopeptide repeat protein" evidence="1">
    <location>
        <begin position="23"/>
        <end position="371"/>
    </location>
</feature>
<dbReference type="SUPFAM" id="SSF81901">
    <property type="entry name" value="HCP-like"/>
    <property type="match status" value="1"/>
</dbReference>
<evidence type="ECO:0000313" key="3">
    <source>
        <dbReference type="Proteomes" id="UP000436006"/>
    </source>
</evidence>
<dbReference type="InterPro" id="IPR019734">
    <property type="entry name" value="TPR_rpt"/>
</dbReference>
<evidence type="ECO:0008006" key="4">
    <source>
        <dbReference type="Google" id="ProtNLM"/>
    </source>
</evidence>
<dbReference type="Gene3D" id="1.25.40.10">
    <property type="entry name" value="Tetratricopeptide repeat domain"/>
    <property type="match status" value="2"/>
</dbReference>
<organism evidence="2 3">
    <name type="scientific">Spirosoma arboris</name>
    <dbReference type="NCBI Taxonomy" id="2682092"/>
    <lineage>
        <taxon>Bacteria</taxon>
        <taxon>Pseudomonadati</taxon>
        <taxon>Bacteroidota</taxon>
        <taxon>Cytophagia</taxon>
        <taxon>Cytophagales</taxon>
        <taxon>Cytophagaceae</taxon>
        <taxon>Spirosoma</taxon>
    </lineage>
</organism>
<dbReference type="SMART" id="SM00028">
    <property type="entry name" value="TPR"/>
    <property type="match status" value="2"/>
</dbReference>
<dbReference type="Proteomes" id="UP000436006">
    <property type="component" value="Unassembled WGS sequence"/>
</dbReference>
<keyword evidence="3" id="KW-1185">Reference proteome</keyword>
<feature type="signal peptide" evidence="1">
    <location>
        <begin position="1"/>
        <end position="22"/>
    </location>
</feature>
<evidence type="ECO:0000256" key="1">
    <source>
        <dbReference type="SAM" id="SignalP"/>
    </source>
</evidence>
<protein>
    <recommendedName>
        <fullName evidence="4">Tetratricopeptide repeat protein</fullName>
    </recommendedName>
</protein>
<dbReference type="EMBL" id="WPIN01000004">
    <property type="protein sequence ID" value="MVM31050.1"/>
    <property type="molecule type" value="Genomic_DNA"/>
</dbReference>
<dbReference type="AlphaFoldDB" id="A0A7K1SB95"/>